<dbReference type="InterPro" id="IPR050388">
    <property type="entry name" value="ABC_Ni/Peptide_Import"/>
</dbReference>
<comment type="subcellular location">
    <subcellularLocation>
        <location evidence="1">Cell inner membrane</location>
        <topology evidence="1">Peripheral membrane protein</topology>
    </subcellularLocation>
</comment>
<dbReference type="EMBL" id="FWXF01000006">
    <property type="protein sequence ID" value="SMC22550.1"/>
    <property type="molecule type" value="Genomic_DNA"/>
</dbReference>
<dbReference type="Gene3D" id="3.40.50.300">
    <property type="entry name" value="P-loop containing nucleotide triphosphate hydrolases"/>
    <property type="match status" value="1"/>
</dbReference>
<dbReference type="PANTHER" id="PTHR43297">
    <property type="entry name" value="OLIGOPEPTIDE TRANSPORT ATP-BINDING PROTEIN APPD"/>
    <property type="match status" value="1"/>
</dbReference>
<dbReference type="STRING" id="1121390.SAMN02746041_01509"/>
<sequence length="341" mass="38081">MLLEIENLKTHYPTSKGTVKAVDGLSLSIDENEVFGLAGESGCGKSTLIRTIMRLVPDNARVSADKMTFQGKDLLSMPDRDFREQVLWQGISLVIQSAMNALNPVYRVGDQIVEAIQAHAPLSRAECEQRVAALFDAVGLQAGLMRNYPHEFSGGMRQRAMIAMSLCLDPRLIIMDEPTTGLDVLVQERILRNLRELRARSKHPASILLITHDISVIAEMSDRIGIMYAGRLMEVAPAVEIFRNTYHPYTLGLKNAFPSIRQLERELISIPGSPPNLIEDIPGCVFTARCPFAIEACEHQRPPMLEVAPGHKVACIRTEHVEEFRQRAGEKKTWQSSKSRI</sequence>
<dbReference type="PROSITE" id="PS50893">
    <property type="entry name" value="ABC_TRANSPORTER_2"/>
    <property type="match status" value="1"/>
</dbReference>
<dbReference type="RefSeq" id="WP_084057260.1">
    <property type="nucleotide sequence ID" value="NZ_FWXF01000006.1"/>
</dbReference>
<dbReference type="GO" id="GO:0005886">
    <property type="term" value="C:plasma membrane"/>
    <property type="evidence" value="ECO:0007669"/>
    <property type="project" value="UniProtKB-SubCell"/>
</dbReference>
<keyword evidence="7" id="KW-0472">Membrane</keyword>
<keyword evidence="3" id="KW-0813">Transport</keyword>
<evidence type="ECO:0000313" key="10">
    <source>
        <dbReference type="Proteomes" id="UP000192783"/>
    </source>
</evidence>
<gene>
    <name evidence="9" type="ORF">SAMN02746041_01509</name>
</gene>
<dbReference type="FunFam" id="3.40.50.300:FF:000016">
    <property type="entry name" value="Oligopeptide ABC transporter ATP-binding component"/>
    <property type="match status" value="1"/>
</dbReference>
<evidence type="ECO:0000259" key="8">
    <source>
        <dbReference type="PROSITE" id="PS50893"/>
    </source>
</evidence>
<name>A0A1W1XF64_9BACT</name>
<dbReference type="AlphaFoldDB" id="A0A1W1XF64"/>
<feature type="domain" description="ABC transporter" evidence="8">
    <location>
        <begin position="3"/>
        <end position="254"/>
    </location>
</feature>
<evidence type="ECO:0000256" key="2">
    <source>
        <dbReference type="ARBA" id="ARBA00005417"/>
    </source>
</evidence>
<evidence type="ECO:0000313" key="9">
    <source>
        <dbReference type="EMBL" id="SMC22550.1"/>
    </source>
</evidence>
<dbReference type="PANTHER" id="PTHR43297:SF2">
    <property type="entry name" value="DIPEPTIDE TRANSPORT ATP-BINDING PROTEIN DPPD"/>
    <property type="match status" value="1"/>
</dbReference>
<evidence type="ECO:0000256" key="6">
    <source>
        <dbReference type="ARBA" id="ARBA00022840"/>
    </source>
</evidence>
<accession>A0A1W1XF64</accession>
<evidence type="ECO:0000256" key="5">
    <source>
        <dbReference type="ARBA" id="ARBA00022741"/>
    </source>
</evidence>
<evidence type="ECO:0000256" key="7">
    <source>
        <dbReference type="ARBA" id="ARBA00023136"/>
    </source>
</evidence>
<dbReference type="GO" id="GO:0015833">
    <property type="term" value="P:peptide transport"/>
    <property type="evidence" value="ECO:0007669"/>
    <property type="project" value="InterPro"/>
</dbReference>
<dbReference type="InterPro" id="IPR003593">
    <property type="entry name" value="AAA+_ATPase"/>
</dbReference>
<dbReference type="NCBIfam" id="TIGR01727">
    <property type="entry name" value="oligo_HPY"/>
    <property type="match status" value="1"/>
</dbReference>
<evidence type="ECO:0000256" key="3">
    <source>
        <dbReference type="ARBA" id="ARBA00022448"/>
    </source>
</evidence>
<dbReference type="Proteomes" id="UP000192783">
    <property type="component" value="Unassembled WGS sequence"/>
</dbReference>
<dbReference type="InterPro" id="IPR003439">
    <property type="entry name" value="ABC_transporter-like_ATP-bd"/>
</dbReference>
<evidence type="ECO:0000256" key="1">
    <source>
        <dbReference type="ARBA" id="ARBA00004417"/>
    </source>
</evidence>
<dbReference type="SMART" id="SM00382">
    <property type="entry name" value="AAA"/>
    <property type="match status" value="1"/>
</dbReference>
<dbReference type="Pfam" id="PF08352">
    <property type="entry name" value="oligo_HPY"/>
    <property type="match status" value="1"/>
</dbReference>
<dbReference type="OrthoDB" id="9809450at2"/>
<dbReference type="GO" id="GO:0005524">
    <property type="term" value="F:ATP binding"/>
    <property type="evidence" value="ECO:0007669"/>
    <property type="project" value="UniProtKB-KW"/>
</dbReference>
<keyword evidence="5" id="KW-0547">Nucleotide-binding</keyword>
<organism evidence="9 10">
    <name type="scientific">Desulfacinum hydrothermale DSM 13146</name>
    <dbReference type="NCBI Taxonomy" id="1121390"/>
    <lineage>
        <taxon>Bacteria</taxon>
        <taxon>Pseudomonadati</taxon>
        <taxon>Thermodesulfobacteriota</taxon>
        <taxon>Syntrophobacteria</taxon>
        <taxon>Syntrophobacterales</taxon>
        <taxon>Syntrophobacteraceae</taxon>
        <taxon>Desulfacinum</taxon>
    </lineage>
</organism>
<protein>
    <submittedName>
        <fullName evidence="9">Peptide/nickel transport system ATP-binding protein</fullName>
    </submittedName>
</protein>
<dbReference type="GO" id="GO:0016887">
    <property type="term" value="F:ATP hydrolysis activity"/>
    <property type="evidence" value="ECO:0007669"/>
    <property type="project" value="InterPro"/>
</dbReference>
<dbReference type="PROSITE" id="PS00211">
    <property type="entry name" value="ABC_TRANSPORTER_1"/>
    <property type="match status" value="1"/>
</dbReference>
<comment type="similarity">
    <text evidence="2">Belongs to the ABC transporter superfamily.</text>
</comment>
<dbReference type="SUPFAM" id="SSF52540">
    <property type="entry name" value="P-loop containing nucleoside triphosphate hydrolases"/>
    <property type="match status" value="1"/>
</dbReference>
<keyword evidence="10" id="KW-1185">Reference proteome</keyword>
<dbReference type="CDD" id="cd03257">
    <property type="entry name" value="ABC_NikE_OppD_transporters"/>
    <property type="match status" value="1"/>
</dbReference>
<dbReference type="InterPro" id="IPR017871">
    <property type="entry name" value="ABC_transporter-like_CS"/>
</dbReference>
<dbReference type="Pfam" id="PF00005">
    <property type="entry name" value="ABC_tran"/>
    <property type="match status" value="1"/>
</dbReference>
<evidence type="ECO:0000256" key="4">
    <source>
        <dbReference type="ARBA" id="ARBA00022475"/>
    </source>
</evidence>
<proteinExistence type="inferred from homology"/>
<keyword evidence="4" id="KW-1003">Cell membrane</keyword>
<keyword evidence="6 9" id="KW-0067">ATP-binding</keyword>
<dbReference type="InterPro" id="IPR027417">
    <property type="entry name" value="P-loop_NTPase"/>
</dbReference>
<dbReference type="InterPro" id="IPR013563">
    <property type="entry name" value="Oligopep_ABC_C"/>
</dbReference>
<reference evidence="9 10" key="1">
    <citation type="submission" date="2017-04" db="EMBL/GenBank/DDBJ databases">
        <authorList>
            <person name="Afonso C.L."/>
            <person name="Miller P.J."/>
            <person name="Scott M.A."/>
            <person name="Spackman E."/>
            <person name="Goraichik I."/>
            <person name="Dimitrov K.M."/>
            <person name="Suarez D.L."/>
            <person name="Swayne D.E."/>
        </authorList>
    </citation>
    <scope>NUCLEOTIDE SEQUENCE [LARGE SCALE GENOMIC DNA]</scope>
    <source>
        <strain evidence="9 10">DSM 13146</strain>
    </source>
</reference>